<proteinExistence type="predicted"/>
<dbReference type="PANTHER" id="PTHR23020:SF41">
    <property type="entry name" value="AMINOGLYCOSIDE PHOSPHOTRANSFERASE DOMAIN-CONTAINING PROTEIN"/>
    <property type="match status" value="1"/>
</dbReference>
<dbReference type="PANTHER" id="PTHR23020">
    <property type="entry name" value="UNCHARACTERIZED NUCLEAR HORMONE RECEPTOR-RELATED"/>
    <property type="match status" value="1"/>
</dbReference>
<gene>
    <name evidence="2" type="ORF">MPRI_35890</name>
</gene>
<dbReference type="InterPro" id="IPR002575">
    <property type="entry name" value="Aminoglycoside_PTrfase"/>
</dbReference>
<feature type="domain" description="Aminoglycoside phosphotransferase" evidence="1">
    <location>
        <begin position="120"/>
        <end position="325"/>
    </location>
</feature>
<dbReference type="Proteomes" id="UP000466578">
    <property type="component" value="Chromosome"/>
</dbReference>
<dbReference type="Gene3D" id="3.90.1200.10">
    <property type="match status" value="1"/>
</dbReference>
<dbReference type="InterPro" id="IPR052961">
    <property type="entry name" value="Oxido-Kinase-like_Enzymes"/>
</dbReference>
<reference evidence="2 3" key="1">
    <citation type="journal article" date="2019" name="Emerg. Microbes Infect.">
        <title>Comprehensive subspecies identification of 175 nontuberculous mycobacteria species based on 7547 genomic profiles.</title>
        <authorList>
            <person name="Matsumoto Y."/>
            <person name="Kinjo T."/>
            <person name="Motooka D."/>
            <person name="Nabeya D."/>
            <person name="Jung N."/>
            <person name="Uechi K."/>
            <person name="Horii T."/>
            <person name="Iida T."/>
            <person name="Fujita J."/>
            <person name="Nakamura S."/>
        </authorList>
    </citation>
    <scope>NUCLEOTIDE SEQUENCE [LARGE SCALE GENOMIC DNA]</scope>
    <source>
        <strain evidence="2 3">JCM 30622</strain>
    </source>
</reference>
<evidence type="ECO:0000313" key="3">
    <source>
        <dbReference type="Proteomes" id="UP000466578"/>
    </source>
</evidence>
<sequence>MVDARAASIGRAVGRAGLTASARLSEHVRPKRIRRVEDVPGTISAINEEWLTAVLCRDHPGLRVTSYTAHDMTSQTTSRAALNISYSEDRPGGPPADVFVKLMATTRQRLFAGLIRILDGEAEFYGRLRRLAEFECPHGYFGAVDRRSWACATVIEDIVATRGAEFCHATTTFDRAAIESLLATMAAYHGQYWGHPAVAASPLKRPEDHFANIDVFLNARKRSRIGVQRTDGFPSALRSRQDELWTALASSMRELSHGGPPTLLHGDAHVGNTYRTRDGAVALADWQVVMQGGFAYDVADVISTALTIEDRRNWERDLLVFYLERLREAGGDPPGFADAWNLYRRSLMYPFFCWATVLGAPAWMPDTQPADLARTLVERVGTAIEDTDALSAF</sequence>
<protein>
    <submittedName>
        <fullName evidence="2">Aminoglycoside phosphotransferase</fullName>
    </submittedName>
</protein>
<dbReference type="Pfam" id="PF01636">
    <property type="entry name" value="APH"/>
    <property type="match status" value="1"/>
</dbReference>
<dbReference type="EMBL" id="AP022597">
    <property type="protein sequence ID" value="BBY71402.1"/>
    <property type="molecule type" value="Genomic_DNA"/>
</dbReference>
<accession>A0ABM7K958</accession>
<evidence type="ECO:0000313" key="2">
    <source>
        <dbReference type="EMBL" id="BBY71402.1"/>
    </source>
</evidence>
<keyword evidence="3" id="KW-1185">Reference proteome</keyword>
<organism evidence="2 3">
    <name type="scientific">Mycobacterium paraintracellulare</name>
    <dbReference type="NCBI Taxonomy" id="1138383"/>
    <lineage>
        <taxon>Bacteria</taxon>
        <taxon>Bacillati</taxon>
        <taxon>Actinomycetota</taxon>
        <taxon>Actinomycetes</taxon>
        <taxon>Mycobacteriales</taxon>
        <taxon>Mycobacteriaceae</taxon>
        <taxon>Mycobacterium</taxon>
        <taxon>Mycobacterium avium complex (MAC)</taxon>
    </lineage>
</organism>
<name>A0ABM7K958_9MYCO</name>
<dbReference type="SUPFAM" id="SSF56112">
    <property type="entry name" value="Protein kinase-like (PK-like)"/>
    <property type="match status" value="1"/>
</dbReference>
<dbReference type="InterPro" id="IPR011009">
    <property type="entry name" value="Kinase-like_dom_sf"/>
</dbReference>
<evidence type="ECO:0000259" key="1">
    <source>
        <dbReference type="Pfam" id="PF01636"/>
    </source>
</evidence>